<name>A0A5B8YLR1_9FLAO</name>
<sequence length="300" mass="34536">METKWPALSYETGKDTYETLHMWTQILGKIKLGTLTWMNHSWHVSLKITPTGLTTSTLPYRDQFFQIDLDFIKHRLIILTSRGEERQFSLPGLSVAEFYEKLFSNLKTLNIDLEIYSRPVELPNPIRFEDDTLHNSYDIKEVTALHKSLLAMQDVFTGFKCHFRGKCSDVHFFWGSFDLAASRFSGRIAPKHPGGIPNLANWVAEEAYSHEVMSAGFWPGSEALPEAAFYCYLYPEPEGFKDAAIEPEEAYYHQSLHEFILPYKAVQESKDPEAMLREFLDSTYEAGAKLADWDRKALEV</sequence>
<organism evidence="1 2">
    <name type="scientific">Antarcticibacterium arcticum</name>
    <dbReference type="NCBI Taxonomy" id="2585771"/>
    <lineage>
        <taxon>Bacteria</taxon>
        <taxon>Pseudomonadati</taxon>
        <taxon>Bacteroidota</taxon>
        <taxon>Flavobacteriia</taxon>
        <taxon>Flavobacteriales</taxon>
        <taxon>Flavobacteriaceae</taxon>
        <taxon>Antarcticibacterium</taxon>
    </lineage>
</organism>
<dbReference type="EMBL" id="CP042476">
    <property type="protein sequence ID" value="QED36659.1"/>
    <property type="molecule type" value="Genomic_DNA"/>
</dbReference>
<evidence type="ECO:0000313" key="1">
    <source>
        <dbReference type="EMBL" id="QED36659.1"/>
    </source>
</evidence>
<dbReference type="OrthoDB" id="9800945at2"/>
<dbReference type="InterPro" id="IPR046038">
    <property type="entry name" value="DUF5996"/>
</dbReference>
<dbReference type="KEGG" id="anp:FK178_02545"/>
<reference evidence="1 2" key="1">
    <citation type="submission" date="2019-08" db="EMBL/GenBank/DDBJ databases">
        <title>Antarcticibacterium arcticum sp. nov., a bacterium isolated from marine sediment of the Canadian Beaufort Sea.</title>
        <authorList>
            <person name="Lee Y.M."/>
            <person name="Baek K."/>
            <person name="Lee D.-H."/>
            <person name="Shin S.C."/>
            <person name="Jin Y.K."/>
            <person name="Park Y."/>
        </authorList>
    </citation>
    <scope>NUCLEOTIDE SEQUENCE [LARGE SCALE GENOMIC DNA]</scope>
    <source>
        <strain evidence="1 2">PAMC 28998</strain>
    </source>
</reference>
<gene>
    <name evidence="1" type="ORF">FK178_02545</name>
</gene>
<dbReference type="Pfam" id="PF19459">
    <property type="entry name" value="DUF5996"/>
    <property type="match status" value="1"/>
</dbReference>
<proteinExistence type="predicted"/>
<protein>
    <recommendedName>
        <fullName evidence="3">Ava_C0101 and related proteins</fullName>
    </recommendedName>
</protein>
<dbReference type="Proteomes" id="UP000321954">
    <property type="component" value="Chromosome"/>
</dbReference>
<evidence type="ECO:0000313" key="2">
    <source>
        <dbReference type="Proteomes" id="UP000321954"/>
    </source>
</evidence>
<evidence type="ECO:0008006" key="3">
    <source>
        <dbReference type="Google" id="ProtNLM"/>
    </source>
</evidence>
<dbReference type="RefSeq" id="WP_146830692.1">
    <property type="nucleotide sequence ID" value="NZ_CP042476.1"/>
</dbReference>
<accession>A0A5B8YLR1</accession>
<dbReference type="AlphaFoldDB" id="A0A5B8YLR1"/>
<keyword evidence="2" id="KW-1185">Reference proteome</keyword>